<keyword evidence="1" id="KW-0378">Hydrolase</keyword>
<organism evidence="1 2">
    <name type="scientific">blood disease bacterium A2-HR MARDI</name>
    <dbReference type="NCBI Taxonomy" id="1944648"/>
    <lineage>
        <taxon>Bacteria</taxon>
        <taxon>Pseudomonadati</taxon>
        <taxon>Pseudomonadota</taxon>
        <taxon>Betaproteobacteria</taxon>
        <taxon>Burkholderiales</taxon>
        <taxon>Burkholderiaceae</taxon>
        <taxon>Ralstonia</taxon>
        <taxon>Ralstonia solanacearum species complex</taxon>
    </lineage>
</organism>
<protein>
    <submittedName>
        <fullName evidence="1">Metal-dependent hydrolase</fullName>
    </submittedName>
</protein>
<sequence length="249" mass="27360">MTPETRSAGADHPDWNGTVVRSRLFDALSLLLPAGEAFLIETLQTWRAQSSLPRDNALHDEIERFIREEGAHQRAHARYNAALIAGLPGAEAVARRADQVAAGLADLGLPMKIALAAAFEQLTELISREIVEHDTLLVDDGSPPSRLWRWHAREELGHCNVALTVAAQGAPSRWLRRLALVLATGYLASDLVRYTWALCRCDIAAGARRRALLADAIRFVARSLPAFARMACGWLRFAVSPQNQLHGHA</sequence>
<reference evidence="1 2" key="1">
    <citation type="submission" date="2017-02" db="EMBL/GenBank/DDBJ databases">
        <title>Blood Disease Bacterium A2-HR MARDI.</title>
        <authorList>
            <person name="Badrun R."/>
            <person name="Abu Bakar N."/>
            <person name="Laboh R."/>
        </authorList>
    </citation>
    <scope>NUCLEOTIDE SEQUENCE [LARGE SCALE GENOMIC DNA]</scope>
    <source>
        <strain evidence="1 2">A2-HR MARDI</strain>
    </source>
</reference>
<dbReference type="Proteomes" id="UP000189628">
    <property type="component" value="Chromosome"/>
</dbReference>
<dbReference type="PANTHER" id="PTHR39456">
    <property type="entry name" value="METAL-DEPENDENT HYDROLASE"/>
    <property type="match status" value="1"/>
</dbReference>
<evidence type="ECO:0000313" key="1">
    <source>
        <dbReference type="EMBL" id="AQW31301.1"/>
    </source>
</evidence>
<dbReference type="InterPro" id="IPR016516">
    <property type="entry name" value="UCP07580"/>
</dbReference>
<dbReference type="PANTHER" id="PTHR39456:SF1">
    <property type="entry name" value="METAL-DEPENDENT HYDROLASE"/>
    <property type="match status" value="1"/>
</dbReference>
<dbReference type="Pfam" id="PF10118">
    <property type="entry name" value="Metal_hydrol"/>
    <property type="match status" value="1"/>
</dbReference>
<dbReference type="GO" id="GO:0016787">
    <property type="term" value="F:hydrolase activity"/>
    <property type="evidence" value="ECO:0007669"/>
    <property type="project" value="UniProtKB-KW"/>
</dbReference>
<gene>
    <name evidence="1" type="ORF">B0B51_16130</name>
</gene>
<evidence type="ECO:0000313" key="2">
    <source>
        <dbReference type="Proteomes" id="UP000189628"/>
    </source>
</evidence>
<name>A0A1U9VMJ5_9RALS</name>
<proteinExistence type="predicted"/>
<dbReference type="AlphaFoldDB" id="A0A1U9VMJ5"/>
<accession>A0A1U9VMJ5</accession>
<dbReference type="EMBL" id="CP019911">
    <property type="protein sequence ID" value="AQW31301.1"/>
    <property type="molecule type" value="Genomic_DNA"/>
</dbReference>
<dbReference type="RefSeq" id="WP_078223015.1">
    <property type="nucleotide sequence ID" value="NZ_CP019911.1"/>
</dbReference>